<dbReference type="RefSeq" id="WP_130432475.1">
    <property type="nucleotide sequence ID" value="NZ_SGXF01000001.1"/>
</dbReference>
<dbReference type="GO" id="GO:0046983">
    <property type="term" value="F:protein dimerization activity"/>
    <property type="evidence" value="ECO:0007669"/>
    <property type="project" value="InterPro"/>
</dbReference>
<evidence type="ECO:0000313" key="11">
    <source>
        <dbReference type="EMBL" id="RZT02259.1"/>
    </source>
</evidence>
<feature type="domain" description="Signal transduction histidine kinase subgroup 3 dimerisation and phosphoacceptor" evidence="10">
    <location>
        <begin position="180"/>
        <end position="244"/>
    </location>
</feature>
<keyword evidence="9" id="KW-0472">Membrane</keyword>
<dbReference type="Gene3D" id="3.30.565.10">
    <property type="entry name" value="Histidine kinase-like ATPase, C-terminal domain"/>
    <property type="match status" value="1"/>
</dbReference>
<keyword evidence="12" id="KW-1185">Reference proteome</keyword>
<gene>
    <name evidence="11" type="ORF">EV209_0369</name>
</gene>
<reference evidence="11 12" key="1">
    <citation type="submission" date="2019-02" db="EMBL/GenBank/DDBJ databases">
        <title>Genomic Encyclopedia of Type Strains, Phase IV (KMG-IV): sequencing the most valuable type-strain genomes for metagenomic binning, comparative biology and taxonomic classification.</title>
        <authorList>
            <person name="Goeker M."/>
        </authorList>
    </citation>
    <scope>NUCLEOTIDE SEQUENCE [LARGE SCALE GENOMIC DNA]</scope>
    <source>
        <strain evidence="11 12">DSM 29486</strain>
    </source>
</reference>
<keyword evidence="9" id="KW-0812">Transmembrane</keyword>
<feature type="transmembrane region" description="Helical" evidence="9">
    <location>
        <begin position="59"/>
        <end position="88"/>
    </location>
</feature>
<comment type="catalytic activity">
    <reaction evidence="1">
        <text>ATP + protein L-histidine = ADP + protein N-phospho-L-histidine.</text>
        <dbReference type="EC" id="2.7.13.3"/>
    </reaction>
</comment>
<evidence type="ECO:0000256" key="9">
    <source>
        <dbReference type="SAM" id="Phobius"/>
    </source>
</evidence>
<dbReference type="CDD" id="cd16917">
    <property type="entry name" value="HATPase_UhpB-NarQ-NarX-like"/>
    <property type="match status" value="1"/>
</dbReference>
<evidence type="ECO:0000256" key="5">
    <source>
        <dbReference type="ARBA" id="ARBA00022741"/>
    </source>
</evidence>
<keyword evidence="4" id="KW-0808">Transferase</keyword>
<evidence type="ECO:0000256" key="3">
    <source>
        <dbReference type="ARBA" id="ARBA00022553"/>
    </source>
</evidence>
<dbReference type="InterPro" id="IPR050482">
    <property type="entry name" value="Sensor_HK_TwoCompSys"/>
</dbReference>
<proteinExistence type="predicted"/>
<keyword evidence="8" id="KW-0902">Two-component regulatory system</keyword>
<dbReference type="AlphaFoldDB" id="A0A4Q7PMU6"/>
<dbReference type="Proteomes" id="UP000292927">
    <property type="component" value="Unassembled WGS sequence"/>
</dbReference>
<keyword evidence="3" id="KW-0597">Phosphoprotein</keyword>
<dbReference type="GO" id="GO:0000155">
    <property type="term" value="F:phosphorelay sensor kinase activity"/>
    <property type="evidence" value="ECO:0007669"/>
    <property type="project" value="InterPro"/>
</dbReference>
<dbReference type="InterPro" id="IPR011712">
    <property type="entry name" value="Sig_transdc_His_kin_sub3_dim/P"/>
</dbReference>
<evidence type="ECO:0000256" key="1">
    <source>
        <dbReference type="ARBA" id="ARBA00000085"/>
    </source>
</evidence>
<keyword evidence="6 11" id="KW-0418">Kinase</keyword>
<dbReference type="GO" id="GO:0016020">
    <property type="term" value="C:membrane"/>
    <property type="evidence" value="ECO:0007669"/>
    <property type="project" value="InterPro"/>
</dbReference>
<dbReference type="SUPFAM" id="SSF55874">
    <property type="entry name" value="ATPase domain of HSP90 chaperone/DNA topoisomerase II/histidine kinase"/>
    <property type="match status" value="1"/>
</dbReference>
<evidence type="ECO:0000256" key="4">
    <source>
        <dbReference type="ARBA" id="ARBA00022679"/>
    </source>
</evidence>
<sequence>MQRLLDQAAILLLCLVGAYFTTGLGTEIVAAMLTAVCAAMLATYFSIDGRKTGGRESVWISSWICLAYAAAGIFRAELLLFLPAMIYICLDEERPAFKWCWAVPAAAGLASGAADDIWIVLLLGSLAALMQYRRASFDSMRGEYRNMQDAARERSMRLEQKTRELREKQDYEVRLAMLSERNRIAREIHDNVGHLLTRCILQVKAMEVVHQGEPEIGEQLEAVRDTLTDAMNNVRNSVHDLHDDAADLGMELRSLAREFTFCPVKLSYDGGSPPREVRLCILGIVKEALSNIARHSDADRAAVTVVEHPAFYQLVIEDNGSVWETESPEGIGLENMRERVSVFHGVFRIIRDSGFRIFVTIPKEGKR</sequence>
<dbReference type="EMBL" id="SGXF01000001">
    <property type="protein sequence ID" value="RZT02259.1"/>
    <property type="molecule type" value="Genomic_DNA"/>
</dbReference>
<evidence type="ECO:0000256" key="2">
    <source>
        <dbReference type="ARBA" id="ARBA00012438"/>
    </source>
</evidence>
<dbReference type="OrthoDB" id="9781904at2"/>
<evidence type="ECO:0000313" key="12">
    <source>
        <dbReference type="Proteomes" id="UP000292927"/>
    </source>
</evidence>
<dbReference type="Gene3D" id="1.20.5.1930">
    <property type="match status" value="1"/>
</dbReference>
<evidence type="ECO:0000256" key="8">
    <source>
        <dbReference type="ARBA" id="ARBA00023012"/>
    </source>
</evidence>
<evidence type="ECO:0000256" key="6">
    <source>
        <dbReference type="ARBA" id="ARBA00022777"/>
    </source>
</evidence>
<evidence type="ECO:0000256" key="7">
    <source>
        <dbReference type="ARBA" id="ARBA00022840"/>
    </source>
</evidence>
<name>A0A4Q7PMU6_9FIRM</name>
<dbReference type="GO" id="GO:0005524">
    <property type="term" value="F:ATP binding"/>
    <property type="evidence" value="ECO:0007669"/>
    <property type="project" value="UniProtKB-KW"/>
</dbReference>
<keyword evidence="9" id="KW-1133">Transmembrane helix</keyword>
<keyword evidence="5" id="KW-0547">Nucleotide-binding</keyword>
<dbReference type="PANTHER" id="PTHR24421">
    <property type="entry name" value="NITRATE/NITRITE SENSOR PROTEIN NARX-RELATED"/>
    <property type="match status" value="1"/>
</dbReference>
<evidence type="ECO:0000259" key="10">
    <source>
        <dbReference type="Pfam" id="PF07730"/>
    </source>
</evidence>
<comment type="caution">
    <text evidence="11">The sequence shown here is derived from an EMBL/GenBank/DDBJ whole genome shotgun (WGS) entry which is preliminary data.</text>
</comment>
<dbReference type="PANTHER" id="PTHR24421:SF10">
    <property type="entry name" value="NITRATE_NITRITE SENSOR PROTEIN NARQ"/>
    <property type="match status" value="1"/>
</dbReference>
<organism evidence="11 12">
    <name type="scientific">Cuneatibacter caecimuris</name>
    <dbReference type="NCBI Taxonomy" id="1796618"/>
    <lineage>
        <taxon>Bacteria</taxon>
        <taxon>Bacillati</taxon>
        <taxon>Bacillota</taxon>
        <taxon>Clostridia</taxon>
        <taxon>Lachnospirales</taxon>
        <taxon>Lachnospiraceae</taxon>
        <taxon>Cuneatibacter</taxon>
    </lineage>
</organism>
<protein>
    <recommendedName>
        <fullName evidence="2">histidine kinase</fullName>
        <ecNumber evidence="2">2.7.13.3</ecNumber>
    </recommendedName>
</protein>
<dbReference type="InterPro" id="IPR036890">
    <property type="entry name" value="HATPase_C_sf"/>
</dbReference>
<dbReference type="Pfam" id="PF07730">
    <property type="entry name" value="HisKA_3"/>
    <property type="match status" value="1"/>
</dbReference>
<accession>A0A4Q7PMU6</accession>
<dbReference type="EC" id="2.7.13.3" evidence="2"/>
<feature type="transmembrane region" description="Helical" evidence="9">
    <location>
        <begin position="28"/>
        <end position="47"/>
    </location>
</feature>
<keyword evidence="7" id="KW-0067">ATP-binding</keyword>